<feature type="domain" description="NAD-dependent epimerase/dehydratase" evidence="2">
    <location>
        <begin position="3"/>
        <end position="203"/>
    </location>
</feature>
<feature type="domain" description="DUF1731" evidence="3">
    <location>
        <begin position="237"/>
        <end position="283"/>
    </location>
</feature>
<dbReference type="AlphaFoldDB" id="A0A8G2BVK0"/>
<dbReference type="SUPFAM" id="SSF51735">
    <property type="entry name" value="NAD(P)-binding Rossmann-fold domains"/>
    <property type="match status" value="1"/>
</dbReference>
<dbReference type="InterPro" id="IPR013549">
    <property type="entry name" value="DUF1731"/>
</dbReference>
<dbReference type="PANTHER" id="PTHR11092">
    <property type="entry name" value="SUGAR NUCLEOTIDE EPIMERASE RELATED"/>
    <property type="match status" value="1"/>
</dbReference>
<dbReference type="NCBIfam" id="TIGR01777">
    <property type="entry name" value="yfcH"/>
    <property type="match status" value="1"/>
</dbReference>
<evidence type="ECO:0000259" key="2">
    <source>
        <dbReference type="Pfam" id="PF01370"/>
    </source>
</evidence>
<comment type="caution">
    <text evidence="4">The sequence shown here is derived from an EMBL/GenBank/DDBJ whole genome shotgun (WGS) entry which is preliminary data.</text>
</comment>
<gene>
    <name evidence="4" type="ORF">SAMN05444001_10616</name>
</gene>
<dbReference type="RefSeq" id="WP_103982940.1">
    <property type="nucleotide sequence ID" value="NZ_FNVS01000006.1"/>
</dbReference>
<evidence type="ECO:0000313" key="4">
    <source>
        <dbReference type="EMBL" id="SEF74640.1"/>
    </source>
</evidence>
<dbReference type="InterPro" id="IPR001509">
    <property type="entry name" value="Epimerase_deHydtase"/>
</dbReference>
<name>A0A8G2BVK0_9BACT</name>
<dbReference type="InterPro" id="IPR010099">
    <property type="entry name" value="SDR39U1"/>
</dbReference>
<comment type="similarity">
    <text evidence="1">Belongs to the NAD(P)-dependent epimerase/dehydratase family. SDR39U1 subfamily.</text>
</comment>
<dbReference type="Gene3D" id="3.40.50.720">
    <property type="entry name" value="NAD(P)-binding Rossmann-like Domain"/>
    <property type="match status" value="1"/>
</dbReference>
<proteinExistence type="inferred from homology"/>
<evidence type="ECO:0000259" key="3">
    <source>
        <dbReference type="Pfam" id="PF08338"/>
    </source>
</evidence>
<protein>
    <recommendedName>
        <fullName evidence="6">TIGR01777 family protein</fullName>
    </recommendedName>
</protein>
<organism evidence="4 5">
    <name type="scientific">Parabacteroides chinchillae</name>
    <dbReference type="NCBI Taxonomy" id="871327"/>
    <lineage>
        <taxon>Bacteria</taxon>
        <taxon>Pseudomonadati</taxon>
        <taxon>Bacteroidota</taxon>
        <taxon>Bacteroidia</taxon>
        <taxon>Bacteroidales</taxon>
        <taxon>Tannerellaceae</taxon>
        <taxon>Parabacteroides</taxon>
    </lineage>
</organism>
<dbReference type="Proteomes" id="UP000236725">
    <property type="component" value="Unassembled WGS sequence"/>
</dbReference>
<evidence type="ECO:0000313" key="5">
    <source>
        <dbReference type="Proteomes" id="UP000236725"/>
    </source>
</evidence>
<reference evidence="4 5" key="1">
    <citation type="submission" date="2016-10" db="EMBL/GenBank/DDBJ databases">
        <authorList>
            <person name="Varghese N."/>
            <person name="Submissions S."/>
        </authorList>
    </citation>
    <scope>NUCLEOTIDE SEQUENCE [LARGE SCALE GENOMIC DNA]</scope>
    <source>
        <strain evidence="4 5">DSM 29073</strain>
    </source>
</reference>
<dbReference type="InterPro" id="IPR036291">
    <property type="entry name" value="NAD(P)-bd_dom_sf"/>
</dbReference>
<evidence type="ECO:0000256" key="1">
    <source>
        <dbReference type="ARBA" id="ARBA00009353"/>
    </source>
</evidence>
<sequence>MKIAISGSSGFIGKHLGAFFSRQGDTVVPLKHAYFKMSSDDVLKDALSGCDVVINLAGATINQRWTKVAKRKIMNSRVQTTRRLVSIVNDMPLKPSLFISISAVGIYPSDGIYNESSSQEGSGFLADVCKKWEEEAQKLSTDIRLVIARLGVVLASDGGALPFMLLPFRFFAGGKIASGKQGFSWIHIEDLMSAMQFVITHKELSGIINFVSPQPVTNRVFTEAAAAALHRPAWFVVPKFVFRLLYGEGEVLATEGQKAFPARLQSAGYAFLYPDIRIALQSLVV</sequence>
<dbReference type="EMBL" id="FNVS01000006">
    <property type="protein sequence ID" value="SEF74640.1"/>
    <property type="molecule type" value="Genomic_DNA"/>
</dbReference>
<keyword evidence="5" id="KW-1185">Reference proteome</keyword>
<dbReference type="Pfam" id="PF08338">
    <property type="entry name" value="DUF1731"/>
    <property type="match status" value="1"/>
</dbReference>
<accession>A0A8G2BVK0</accession>
<evidence type="ECO:0008006" key="6">
    <source>
        <dbReference type="Google" id="ProtNLM"/>
    </source>
</evidence>
<dbReference type="PANTHER" id="PTHR11092:SF0">
    <property type="entry name" value="EPIMERASE FAMILY PROTEIN SDR39U1"/>
    <property type="match status" value="1"/>
</dbReference>
<dbReference type="Pfam" id="PF01370">
    <property type="entry name" value="Epimerase"/>
    <property type="match status" value="1"/>
</dbReference>